<dbReference type="InParanoid" id="G5B1X4"/>
<organism evidence="2 3">
    <name type="scientific">Heterocephalus glaber</name>
    <name type="common">Naked mole rat</name>
    <dbReference type="NCBI Taxonomy" id="10181"/>
    <lineage>
        <taxon>Eukaryota</taxon>
        <taxon>Metazoa</taxon>
        <taxon>Chordata</taxon>
        <taxon>Craniata</taxon>
        <taxon>Vertebrata</taxon>
        <taxon>Euteleostomi</taxon>
        <taxon>Mammalia</taxon>
        <taxon>Eutheria</taxon>
        <taxon>Euarchontoglires</taxon>
        <taxon>Glires</taxon>
        <taxon>Rodentia</taxon>
        <taxon>Hystricomorpha</taxon>
        <taxon>Bathyergidae</taxon>
        <taxon>Heterocephalus</taxon>
    </lineage>
</organism>
<dbReference type="AlphaFoldDB" id="G5B1X4"/>
<sequence>MNLITSALHHAWGDISGFIIVILVMLLPYSIAVLDSSPVLGSFLIGSCVIFMTFVVLNLFISVILVAFSEEQKRAQLSEEAEIVDLLLMKILSFLGIQCKREVPQSGPEQPLLPFTARCPGPAQASPGI</sequence>
<dbReference type="Proteomes" id="UP000006813">
    <property type="component" value="Unassembled WGS sequence"/>
</dbReference>
<protein>
    <submittedName>
        <fullName evidence="2">Polycystic kidney disease protein 1-like 2</fullName>
    </submittedName>
</protein>
<dbReference type="PANTHER" id="PTHR10877">
    <property type="entry name" value="POLYCYSTIN FAMILY MEMBER"/>
    <property type="match status" value="1"/>
</dbReference>
<evidence type="ECO:0000256" key="1">
    <source>
        <dbReference type="SAM" id="Phobius"/>
    </source>
</evidence>
<dbReference type="InterPro" id="IPR051223">
    <property type="entry name" value="Polycystin"/>
</dbReference>
<keyword evidence="1" id="KW-0812">Transmembrane</keyword>
<feature type="transmembrane region" description="Helical" evidence="1">
    <location>
        <begin position="43"/>
        <end position="68"/>
    </location>
</feature>
<dbReference type="EMBL" id="JH168049">
    <property type="protein sequence ID" value="EHB03285.1"/>
    <property type="molecule type" value="Genomic_DNA"/>
</dbReference>
<dbReference type="GO" id="GO:0005262">
    <property type="term" value="F:calcium channel activity"/>
    <property type="evidence" value="ECO:0007669"/>
    <property type="project" value="TreeGrafter"/>
</dbReference>
<evidence type="ECO:0000313" key="3">
    <source>
        <dbReference type="Proteomes" id="UP000006813"/>
    </source>
</evidence>
<gene>
    <name evidence="2" type="ORF">GW7_17547</name>
</gene>
<accession>G5B1X4</accession>
<dbReference type="PANTHER" id="PTHR10877:SF134">
    <property type="entry name" value="POLYCYSTIN-1-LIKE PROTEIN 2"/>
    <property type="match status" value="1"/>
</dbReference>
<dbReference type="GO" id="GO:0016020">
    <property type="term" value="C:membrane"/>
    <property type="evidence" value="ECO:0007669"/>
    <property type="project" value="TreeGrafter"/>
</dbReference>
<keyword evidence="1" id="KW-0472">Membrane</keyword>
<feature type="transmembrane region" description="Helical" evidence="1">
    <location>
        <begin position="12"/>
        <end position="31"/>
    </location>
</feature>
<proteinExistence type="predicted"/>
<name>G5B1X4_HETGA</name>
<keyword evidence="1" id="KW-1133">Transmembrane helix</keyword>
<reference evidence="2 3" key="1">
    <citation type="journal article" date="2011" name="Nature">
        <title>Genome sequencing reveals insights into physiology and longevity of the naked mole rat.</title>
        <authorList>
            <person name="Kim E.B."/>
            <person name="Fang X."/>
            <person name="Fushan A.A."/>
            <person name="Huang Z."/>
            <person name="Lobanov A.V."/>
            <person name="Han L."/>
            <person name="Marino S.M."/>
            <person name="Sun X."/>
            <person name="Turanov A.A."/>
            <person name="Yang P."/>
            <person name="Yim S.H."/>
            <person name="Zhao X."/>
            <person name="Kasaikina M.V."/>
            <person name="Stoletzki N."/>
            <person name="Peng C."/>
            <person name="Polak P."/>
            <person name="Xiong Z."/>
            <person name="Kiezun A."/>
            <person name="Zhu Y."/>
            <person name="Chen Y."/>
            <person name="Kryukov G.V."/>
            <person name="Zhang Q."/>
            <person name="Peshkin L."/>
            <person name="Yang L."/>
            <person name="Bronson R.T."/>
            <person name="Buffenstein R."/>
            <person name="Wang B."/>
            <person name="Han C."/>
            <person name="Li Q."/>
            <person name="Chen L."/>
            <person name="Zhao W."/>
            <person name="Sunyaev S.R."/>
            <person name="Park T.J."/>
            <person name="Zhang G."/>
            <person name="Wang J."/>
            <person name="Gladyshev V.N."/>
        </authorList>
    </citation>
    <scope>NUCLEOTIDE SEQUENCE [LARGE SCALE GENOMIC DNA]</scope>
</reference>
<evidence type="ECO:0000313" key="2">
    <source>
        <dbReference type="EMBL" id="EHB03285.1"/>
    </source>
</evidence>
<dbReference type="GO" id="GO:0050982">
    <property type="term" value="P:detection of mechanical stimulus"/>
    <property type="evidence" value="ECO:0007669"/>
    <property type="project" value="TreeGrafter"/>
</dbReference>
<dbReference type="STRING" id="10181.G5B1X4"/>